<dbReference type="Proteomes" id="UP000019380">
    <property type="component" value="Unassembled WGS sequence"/>
</dbReference>
<dbReference type="EMBL" id="CBXG010000016">
    <property type="protein sequence ID" value="CDM03685.1"/>
    <property type="molecule type" value="Genomic_DNA"/>
</dbReference>
<dbReference type="AlphaFoldDB" id="W6PI03"/>
<proteinExistence type="predicted"/>
<organism evidence="1 2">
    <name type="scientific">Bacteroides xylanisolvens SD CC 1b</name>
    <dbReference type="NCBI Taxonomy" id="702447"/>
    <lineage>
        <taxon>Bacteria</taxon>
        <taxon>Pseudomonadati</taxon>
        <taxon>Bacteroidota</taxon>
        <taxon>Bacteroidia</taxon>
        <taxon>Bacteroidales</taxon>
        <taxon>Bacteroidaceae</taxon>
        <taxon>Bacteroides</taxon>
    </lineage>
</organism>
<name>W6PI03_9BACE</name>
<comment type="caution">
    <text evidence="1">The sequence shown here is derived from an EMBL/GenBank/DDBJ whole genome shotgun (WGS) entry which is preliminary data.</text>
</comment>
<gene>
    <name evidence="1" type="ORF">BN890_12520</name>
</gene>
<accession>W6PI03</accession>
<evidence type="ECO:0000313" key="2">
    <source>
        <dbReference type="Proteomes" id="UP000019380"/>
    </source>
</evidence>
<reference evidence="1 2" key="1">
    <citation type="submission" date="2013-12" db="EMBL/GenBank/DDBJ databases">
        <title>Improved hybrid genome assemblies of Bacteroides xylanisolvens SD CC 1b and Bacteroides xylanisolvens SD CC 2a using Illumina and 454 Sequencing.</title>
        <authorList>
            <person name="Ramaraj T."/>
            <person name="Sundararajan A."/>
            <person name="Mudge J."/>
            <person name="Schilkey F.D."/>
            <person name="Delvecchio V."/>
            <person name="Donlon M."/>
            <person name="Ziemer C."/>
        </authorList>
    </citation>
    <scope>NUCLEOTIDE SEQUENCE [LARGE SCALE GENOMIC DNA]</scope>
</reference>
<protein>
    <submittedName>
        <fullName evidence="1">Uncharacterized protein</fullName>
    </submittedName>
</protein>
<evidence type="ECO:0000313" key="1">
    <source>
        <dbReference type="EMBL" id="CDM03685.1"/>
    </source>
</evidence>
<sequence>MNNYCETISKANSFIRLFTMEYHKYEFCKLLVGILSTYFSRKSIV</sequence>